<keyword evidence="2" id="KW-1185">Reference proteome</keyword>
<comment type="caution">
    <text evidence="1">The sequence shown here is derived from an EMBL/GenBank/DDBJ whole genome shotgun (WGS) entry which is preliminary data.</text>
</comment>
<sequence>MFEHRRHILGGHRSRDYVMFVQWRKGATVLCLAFVRFWAAAVTTETAEMGRISARQLWAVSGRPLRILHRRKLPLM</sequence>
<name>A0A562M8I9_9HYPH</name>
<dbReference type="EMBL" id="VLKT01000135">
    <property type="protein sequence ID" value="TWI16244.1"/>
    <property type="molecule type" value="Genomic_DNA"/>
</dbReference>
<accession>A0A562M8I9</accession>
<dbReference type="Proteomes" id="UP000317122">
    <property type="component" value="Unassembled WGS sequence"/>
</dbReference>
<gene>
    <name evidence="1" type="ORF">IQ26_07733</name>
</gene>
<proteinExistence type="predicted"/>
<organism evidence="1 2">
    <name type="scientific">Mesorhizobium tianshanense</name>
    <dbReference type="NCBI Taxonomy" id="39844"/>
    <lineage>
        <taxon>Bacteria</taxon>
        <taxon>Pseudomonadati</taxon>
        <taxon>Pseudomonadota</taxon>
        <taxon>Alphaproteobacteria</taxon>
        <taxon>Hyphomicrobiales</taxon>
        <taxon>Phyllobacteriaceae</taxon>
        <taxon>Mesorhizobium</taxon>
    </lineage>
</organism>
<protein>
    <submittedName>
        <fullName evidence="1">Uncharacterized protein</fullName>
    </submittedName>
</protein>
<evidence type="ECO:0000313" key="1">
    <source>
        <dbReference type="EMBL" id="TWI16244.1"/>
    </source>
</evidence>
<evidence type="ECO:0000313" key="2">
    <source>
        <dbReference type="Proteomes" id="UP000317122"/>
    </source>
</evidence>
<reference evidence="1 2" key="1">
    <citation type="journal article" date="2015" name="Stand. Genomic Sci.">
        <title>Genomic Encyclopedia of Bacterial and Archaeal Type Strains, Phase III: the genomes of soil and plant-associated and newly described type strains.</title>
        <authorList>
            <person name="Whitman W.B."/>
            <person name="Woyke T."/>
            <person name="Klenk H.P."/>
            <person name="Zhou Y."/>
            <person name="Lilburn T.G."/>
            <person name="Beck B.J."/>
            <person name="De Vos P."/>
            <person name="Vandamme P."/>
            <person name="Eisen J.A."/>
            <person name="Garrity G."/>
            <person name="Hugenholtz P."/>
            <person name="Kyrpides N.C."/>
        </authorList>
    </citation>
    <scope>NUCLEOTIDE SEQUENCE [LARGE SCALE GENOMIC DNA]</scope>
    <source>
        <strain evidence="1 2">CGMCC 1.2546</strain>
    </source>
</reference>
<dbReference type="AlphaFoldDB" id="A0A562M8I9"/>